<evidence type="ECO:0000256" key="2">
    <source>
        <dbReference type="SAM" id="MobiDB-lite"/>
    </source>
</evidence>
<gene>
    <name evidence="4" type="ORF">DNG_10377</name>
</gene>
<reference evidence="4" key="1">
    <citation type="submission" date="2018-03" db="EMBL/GenBank/DDBJ databases">
        <authorList>
            <person name="Guldener U."/>
        </authorList>
    </citation>
    <scope>NUCLEOTIDE SEQUENCE</scope>
</reference>
<organism evidence="4 5">
    <name type="scientific">Cephalotrichum gorgonifer</name>
    <dbReference type="NCBI Taxonomy" id="2041049"/>
    <lineage>
        <taxon>Eukaryota</taxon>
        <taxon>Fungi</taxon>
        <taxon>Dikarya</taxon>
        <taxon>Ascomycota</taxon>
        <taxon>Pezizomycotina</taxon>
        <taxon>Sordariomycetes</taxon>
        <taxon>Hypocreomycetidae</taxon>
        <taxon>Microascales</taxon>
        <taxon>Microascaceae</taxon>
        <taxon>Cephalotrichum</taxon>
    </lineage>
</organism>
<accession>A0AAE8T0M4</accession>
<keyword evidence="1" id="KW-0175">Coiled coil</keyword>
<name>A0AAE8T0M4_9PEZI</name>
<dbReference type="Proteomes" id="UP001187682">
    <property type="component" value="Unassembled WGS sequence"/>
</dbReference>
<feature type="compositionally biased region" description="Basic residues" evidence="2">
    <location>
        <begin position="288"/>
        <end position="297"/>
    </location>
</feature>
<feature type="compositionally biased region" description="Low complexity" evidence="2">
    <location>
        <begin position="41"/>
        <end position="52"/>
    </location>
</feature>
<dbReference type="AlphaFoldDB" id="A0AAE8T0M4"/>
<evidence type="ECO:0000256" key="1">
    <source>
        <dbReference type="SAM" id="Coils"/>
    </source>
</evidence>
<proteinExistence type="predicted"/>
<feature type="region of interest" description="Disordered" evidence="2">
    <location>
        <begin position="1"/>
        <end position="383"/>
    </location>
</feature>
<feature type="compositionally biased region" description="Basic residues" evidence="2">
    <location>
        <begin position="353"/>
        <end position="366"/>
    </location>
</feature>
<feature type="compositionally biased region" description="Polar residues" evidence="2">
    <location>
        <begin position="53"/>
        <end position="65"/>
    </location>
</feature>
<sequence>MATREERMRQRLRGAVRHQVEDISFGLFVPEIEPDNEEGATEAQTAPEQTTPDTAKSTSPKSLRTASDRRPSSAAGTTPRSTRIRPGPYEVSVEEQGLHSGDAGEDDILAFLPPQATGRRSTGTRRSLGSSDVVQESPVNAPGSGRRVSTDTRGMRNSSQRLQRMLQSVDGDEERVPSSPLARKSRQSGAAAVAQTTAEHTPRTFRLSRAVVPDDGDEVDELSPNAPKTGGQDEDGAEEVDDAEATRMLGGERPRRSTARMSPSASKTVPRDEDGAEEIDDAEAARVLGRKRPRRSTARISSPVLGSQEEADESPREASVSEAVEAAESPAEEAPPKRQRRRPQPSPSTQKQPAKKQRAPHRKKREKTAEALPDDTSADEMGNNDAAVIPITVQRFKKSQKRHADGPDTDILAASIPFSNQKGVNVVDVLAQSSEEVIGACIEQLVNALQNVEASSARKELRVKIKALEAYREEVRTRLLTHTIMLDNLYSLRQRVREAEITRNKLRDSIMQHREEQEQLHIRMDAERDAHDESRKFLASRMDMSTSLHAIRQAVEQGKAGDEKLNPSEVLKANLAMLEVDVPDLASKVCRTSDRGGLMQQVLRFNGFLERAATELERRQRTSGSRLLA</sequence>
<comment type="caution">
    <text evidence="4">The sequence shown here is derived from an EMBL/GenBank/DDBJ whole genome shotgun (WGS) entry which is preliminary data.</text>
</comment>
<protein>
    <recommendedName>
        <fullName evidence="3">Inner kinetochore subunit AME1 domain-containing protein</fullName>
    </recommendedName>
</protein>
<dbReference type="Pfam" id="PF20994">
    <property type="entry name" value="CENPU"/>
    <property type="match status" value="1"/>
</dbReference>
<feature type="compositionally biased region" description="Polar residues" evidence="2">
    <location>
        <begin position="155"/>
        <end position="166"/>
    </location>
</feature>
<feature type="compositionally biased region" description="Low complexity" evidence="2">
    <location>
        <begin position="117"/>
        <end position="131"/>
    </location>
</feature>
<evidence type="ECO:0000313" key="5">
    <source>
        <dbReference type="Proteomes" id="UP001187682"/>
    </source>
</evidence>
<feature type="coiled-coil region" evidence="1">
    <location>
        <begin position="442"/>
        <end position="516"/>
    </location>
</feature>
<feature type="compositionally biased region" description="Low complexity" evidence="2">
    <location>
        <begin position="317"/>
        <end position="329"/>
    </location>
</feature>
<dbReference type="InterPro" id="IPR048743">
    <property type="entry name" value="AME1"/>
</dbReference>
<feature type="domain" description="Inner kinetochore subunit AME1" evidence="3">
    <location>
        <begin position="419"/>
        <end position="611"/>
    </location>
</feature>
<feature type="compositionally biased region" description="Acidic residues" evidence="2">
    <location>
        <begin position="232"/>
        <end position="243"/>
    </location>
</feature>
<evidence type="ECO:0000259" key="3">
    <source>
        <dbReference type="Pfam" id="PF20994"/>
    </source>
</evidence>
<keyword evidence="5" id="KW-1185">Reference proteome</keyword>
<evidence type="ECO:0000313" key="4">
    <source>
        <dbReference type="EMBL" id="SPO07682.1"/>
    </source>
</evidence>
<dbReference type="EMBL" id="ONZQ02000023">
    <property type="protein sequence ID" value="SPO07682.1"/>
    <property type="molecule type" value="Genomic_DNA"/>
</dbReference>